<evidence type="ECO:0000256" key="7">
    <source>
        <dbReference type="ARBA" id="ARBA00022679"/>
    </source>
</evidence>
<reference evidence="12" key="1">
    <citation type="journal article" date="2014" name="Nucleic Acids Res.">
        <title>The evolutionary dynamics of variant antigen genes in Babesia reveal a history of genomic innovation underlying host-parasite interaction.</title>
        <authorList>
            <person name="Jackson A.P."/>
            <person name="Otto T.D."/>
            <person name="Darby A."/>
            <person name="Ramaprasad A."/>
            <person name="Xia D."/>
            <person name="Echaide I.E."/>
            <person name="Farber M."/>
            <person name="Gahlot S."/>
            <person name="Gamble J."/>
            <person name="Gupta D."/>
            <person name="Gupta Y."/>
            <person name="Jackson L."/>
            <person name="Malandrin L."/>
            <person name="Malas T.B."/>
            <person name="Moussa E."/>
            <person name="Nair M."/>
            <person name="Reid A.J."/>
            <person name="Sanders M."/>
            <person name="Sharma J."/>
            <person name="Tracey A."/>
            <person name="Quail M.A."/>
            <person name="Weir W."/>
            <person name="Wastling J.M."/>
            <person name="Hall N."/>
            <person name="Willadsen P."/>
            <person name="Lingelbach K."/>
            <person name="Shiels B."/>
            <person name="Tait A."/>
            <person name="Berriman M."/>
            <person name="Allred D.R."/>
            <person name="Pain A."/>
        </authorList>
    </citation>
    <scope>NUCLEOTIDE SEQUENCE</scope>
    <source>
        <strain evidence="12">1802A</strain>
    </source>
</reference>
<name>A0AAD9G7C2_BABDI</name>
<dbReference type="InterPro" id="IPR029028">
    <property type="entry name" value="Alpha/beta_knot_MTases"/>
</dbReference>
<evidence type="ECO:0000256" key="4">
    <source>
        <dbReference type="ARBA" id="ARBA00022490"/>
    </source>
</evidence>
<dbReference type="GO" id="GO:0070042">
    <property type="term" value="F:rRNA (uridine-N3-)-methyltransferase activity"/>
    <property type="evidence" value="ECO:0007669"/>
    <property type="project" value="TreeGrafter"/>
</dbReference>
<comment type="catalytic activity">
    <reaction evidence="10">
        <text>uridine(1498) in 16S rRNA + S-adenosyl-L-methionine = N(3)-methyluridine(1498) in 16S rRNA + S-adenosyl-L-homocysteine + H(+)</text>
        <dbReference type="Rhea" id="RHEA:42920"/>
        <dbReference type="Rhea" id="RHEA-COMP:10283"/>
        <dbReference type="Rhea" id="RHEA-COMP:10284"/>
        <dbReference type="ChEBI" id="CHEBI:15378"/>
        <dbReference type="ChEBI" id="CHEBI:57856"/>
        <dbReference type="ChEBI" id="CHEBI:59789"/>
        <dbReference type="ChEBI" id="CHEBI:65315"/>
        <dbReference type="ChEBI" id="CHEBI:74502"/>
        <dbReference type="EC" id="2.1.1.193"/>
    </reaction>
</comment>
<dbReference type="Proteomes" id="UP001195914">
    <property type="component" value="Unassembled WGS sequence"/>
</dbReference>
<dbReference type="NCBIfam" id="TIGR00046">
    <property type="entry name" value="RsmE family RNA methyltransferase"/>
    <property type="match status" value="1"/>
</dbReference>
<dbReference type="AlphaFoldDB" id="A0AAD9G7C2"/>
<evidence type="ECO:0000313" key="12">
    <source>
        <dbReference type="EMBL" id="KAK1933167.1"/>
    </source>
</evidence>
<dbReference type="EC" id="2.1.1.193" evidence="3"/>
<protein>
    <recommendedName>
        <fullName evidence="3">16S rRNA (uracil(1498)-N(3))-methyltransferase</fullName>
        <ecNumber evidence="3">2.1.1.193</ecNumber>
    </recommendedName>
</protein>
<organism evidence="12 13">
    <name type="scientific">Babesia divergens</name>
    <dbReference type="NCBI Taxonomy" id="32595"/>
    <lineage>
        <taxon>Eukaryota</taxon>
        <taxon>Sar</taxon>
        <taxon>Alveolata</taxon>
        <taxon>Apicomplexa</taxon>
        <taxon>Aconoidasida</taxon>
        <taxon>Piroplasmida</taxon>
        <taxon>Babesiidae</taxon>
        <taxon>Babesia</taxon>
    </lineage>
</organism>
<dbReference type="GO" id="GO:0005737">
    <property type="term" value="C:cytoplasm"/>
    <property type="evidence" value="ECO:0007669"/>
    <property type="project" value="UniProtKB-SubCell"/>
</dbReference>
<evidence type="ECO:0000313" key="13">
    <source>
        <dbReference type="Proteomes" id="UP001195914"/>
    </source>
</evidence>
<dbReference type="SUPFAM" id="SSF75217">
    <property type="entry name" value="alpha/beta knot"/>
    <property type="match status" value="1"/>
</dbReference>
<keyword evidence="8" id="KW-0949">S-adenosyl-L-methionine</keyword>
<keyword evidence="13" id="KW-1185">Reference proteome</keyword>
<dbReference type="InterPro" id="IPR006700">
    <property type="entry name" value="RsmE"/>
</dbReference>
<dbReference type="GO" id="GO:0070475">
    <property type="term" value="P:rRNA base methylation"/>
    <property type="evidence" value="ECO:0007669"/>
    <property type="project" value="TreeGrafter"/>
</dbReference>
<gene>
    <name evidence="12" type="ORF">X943_002485</name>
</gene>
<dbReference type="PIRSF" id="PIRSF015601">
    <property type="entry name" value="MTase_slr0722"/>
    <property type="match status" value="1"/>
</dbReference>
<dbReference type="PANTHER" id="PTHR30027:SF3">
    <property type="entry name" value="16S RRNA (URACIL(1498)-N(3))-METHYLTRANSFERASE"/>
    <property type="match status" value="1"/>
</dbReference>
<evidence type="ECO:0000256" key="8">
    <source>
        <dbReference type="ARBA" id="ARBA00022691"/>
    </source>
</evidence>
<feature type="domain" description="Ribosomal RNA small subunit methyltransferase E methyltransferase" evidence="11">
    <location>
        <begin position="84"/>
        <end position="244"/>
    </location>
</feature>
<dbReference type="InterPro" id="IPR029026">
    <property type="entry name" value="tRNA_m1G_MTases_N"/>
</dbReference>
<evidence type="ECO:0000256" key="3">
    <source>
        <dbReference type="ARBA" id="ARBA00012328"/>
    </source>
</evidence>
<evidence type="ECO:0000256" key="9">
    <source>
        <dbReference type="ARBA" id="ARBA00025699"/>
    </source>
</evidence>
<evidence type="ECO:0000256" key="5">
    <source>
        <dbReference type="ARBA" id="ARBA00022552"/>
    </source>
</evidence>
<dbReference type="CDD" id="cd18084">
    <property type="entry name" value="RsmE-like"/>
    <property type="match status" value="1"/>
</dbReference>
<proteinExistence type="inferred from homology"/>
<sequence>MNLIVVRESDIWETDGQRFVSITDKRRISHIRHVLRAEVGKVLKLGIINSTQDTATVVAVDASRVDLRLSDAFLTHIPPATPLVDLVIGLPRPKTLDKFLQYAASIGVARIKLVCSSRVELDYLKSHQLEGDSLEKSLILGMEQGVSTFMPQIELFKSFGALERHLKNEACCVKLIAHPNTTDTLGSLGINRHQHGPIMVAIGPEGGWTEKEVEFYEGLGFKPFNIGDRILRTEVAIVAIVAQLSLLLSDVTLRDGIPPAER</sequence>
<reference evidence="12" key="2">
    <citation type="submission" date="2021-05" db="EMBL/GenBank/DDBJ databases">
        <authorList>
            <person name="Pain A."/>
        </authorList>
    </citation>
    <scope>NUCLEOTIDE SEQUENCE</scope>
    <source>
        <strain evidence="12">1802A</strain>
    </source>
</reference>
<comment type="subcellular location">
    <subcellularLocation>
        <location evidence="1">Cytoplasm</location>
    </subcellularLocation>
</comment>
<keyword evidence="7" id="KW-0808">Transferase</keyword>
<evidence type="ECO:0000259" key="11">
    <source>
        <dbReference type="Pfam" id="PF04452"/>
    </source>
</evidence>
<accession>A0AAD9G7C2</accession>
<dbReference type="PANTHER" id="PTHR30027">
    <property type="entry name" value="RIBOSOMAL RNA SMALL SUBUNIT METHYLTRANSFERASE E"/>
    <property type="match status" value="1"/>
</dbReference>
<keyword evidence="4" id="KW-0963">Cytoplasm</keyword>
<comment type="caution">
    <text evidence="12">The sequence shown here is derived from an EMBL/GenBank/DDBJ whole genome shotgun (WGS) entry which is preliminary data.</text>
</comment>
<dbReference type="EMBL" id="JAHBMH010000073">
    <property type="protein sequence ID" value="KAK1933167.1"/>
    <property type="molecule type" value="Genomic_DNA"/>
</dbReference>
<keyword evidence="5" id="KW-0698">rRNA processing</keyword>
<dbReference type="Pfam" id="PF04452">
    <property type="entry name" value="Methyltrans_RNA"/>
    <property type="match status" value="1"/>
</dbReference>
<comment type="function">
    <text evidence="9">Specifically methylates the N3 position of the uracil ring of uridine 1498 (m3U1498) in 16S rRNA. Acts on the fully assembled 30S ribosomal subunit.</text>
</comment>
<dbReference type="InterPro" id="IPR046886">
    <property type="entry name" value="RsmE_MTase_dom"/>
</dbReference>
<evidence type="ECO:0000256" key="10">
    <source>
        <dbReference type="ARBA" id="ARBA00047944"/>
    </source>
</evidence>
<evidence type="ECO:0000256" key="6">
    <source>
        <dbReference type="ARBA" id="ARBA00022603"/>
    </source>
</evidence>
<evidence type="ECO:0000256" key="1">
    <source>
        <dbReference type="ARBA" id="ARBA00004496"/>
    </source>
</evidence>
<dbReference type="Gene3D" id="3.40.1280.10">
    <property type="match status" value="1"/>
</dbReference>
<keyword evidence="6" id="KW-0489">Methyltransferase</keyword>
<evidence type="ECO:0000256" key="2">
    <source>
        <dbReference type="ARBA" id="ARBA00005528"/>
    </source>
</evidence>
<comment type="similarity">
    <text evidence="2">Belongs to the RNA methyltransferase RsmE family.</text>
</comment>